<dbReference type="SUPFAM" id="SSF53335">
    <property type="entry name" value="S-adenosyl-L-methionine-dependent methyltransferases"/>
    <property type="match status" value="1"/>
</dbReference>
<dbReference type="InterPro" id="IPR002052">
    <property type="entry name" value="DNA_methylase_N6_adenine_CS"/>
</dbReference>
<dbReference type="GO" id="GO:0052913">
    <property type="term" value="F:16S rRNA (guanine(966)-N(2))-methyltransferase activity"/>
    <property type="evidence" value="ECO:0007669"/>
    <property type="project" value="UniProtKB-EC"/>
</dbReference>
<sequence>MRVISGERKGTRLKAVPGSATRPTTDKVKESLFNIIGPYFAGGEALDLYAGSGGLGIEALSRGCDHAVFVDKQTKAIQTIQENLRVTRYEQQATVYRQDAKSVLEQLVGSGRVFKLIFMDPPYHAEEHETFLRTIEMNRLLTENGVVVCEHGSEAELPERVGRLEKIKVQRYSDVITISFYEYASTEG</sequence>
<dbReference type="AlphaFoldDB" id="A0A377FUS1"/>
<dbReference type="PIRSF" id="PIRSF004553">
    <property type="entry name" value="CHP00095"/>
    <property type="match status" value="1"/>
</dbReference>
<dbReference type="Gene3D" id="3.40.50.150">
    <property type="entry name" value="Vaccinia Virus protein VP39"/>
    <property type="match status" value="1"/>
</dbReference>
<feature type="region of interest" description="Disordered" evidence="3">
    <location>
        <begin position="1"/>
        <end position="23"/>
    </location>
</feature>
<evidence type="ECO:0000256" key="3">
    <source>
        <dbReference type="SAM" id="MobiDB-lite"/>
    </source>
</evidence>
<dbReference type="EMBL" id="UGGP01000001">
    <property type="protein sequence ID" value="STO08561.1"/>
    <property type="molecule type" value="Genomic_DNA"/>
</dbReference>
<keyword evidence="2 4" id="KW-0808">Transferase</keyword>
<gene>
    <name evidence="4" type="primary">rsmD</name>
    <name evidence="4" type="ORF">NCTC13163_01934</name>
</gene>
<dbReference type="OrthoDB" id="9803017at2"/>
<feature type="compositionally biased region" description="Basic and acidic residues" evidence="3">
    <location>
        <begin position="1"/>
        <end position="10"/>
    </location>
</feature>
<dbReference type="STRING" id="1397694.GCA_000702585_02427"/>
<reference evidence="4 5" key="1">
    <citation type="submission" date="2018-06" db="EMBL/GenBank/DDBJ databases">
        <authorList>
            <consortium name="Pathogen Informatics"/>
            <person name="Doyle S."/>
        </authorList>
    </citation>
    <scope>NUCLEOTIDE SEQUENCE [LARGE SCALE GENOMIC DNA]</scope>
    <source>
        <strain evidence="4 5">NCTC13163</strain>
    </source>
</reference>
<dbReference type="InterPro" id="IPR004398">
    <property type="entry name" value="RNA_MeTrfase_RsmD"/>
</dbReference>
<accession>A0A377FUS1</accession>
<keyword evidence="1 4" id="KW-0489">Methyltransferase</keyword>
<evidence type="ECO:0000313" key="4">
    <source>
        <dbReference type="EMBL" id="STO08561.1"/>
    </source>
</evidence>
<dbReference type="PROSITE" id="PS00092">
    <property type="entry name" value="N6_MTASE"/>
    <property type="match status" value="1"/>
</dbReference>
<dbReference type="Pfam" id="PF03602">
    <property type="entry name" value="Cons_hypoth95"/>
    <property type="match status" value="1"/>
</dbReference>
<dbReference type="EC" id="2.1.1.171" evidence="4"/>
<name>A0A377FUS1_9BACL</name>
<evidence type="ECO:0000256" key="1">
    <source>
        <dbReference type="ARBA" id="ARBA00022603"/>
    </source>
</evidence>
<evidence type="ECO:0000256" key="2">
    <source>
        <dbReference type="ARBA" id="ARBA00022679"/>
    </source>
</evidence>
<dbReference type="CDD" id="cd02440">
    <property type="entry name" value="AdoMet_MTases"/>
    <property type="match status" value="1"/>
</dbReference>
<evidence type="ECO:0000313" key="5">
    <source>
        <dbReference type="Proteomes" id="UP000254060"/>
    </source>
</evidence>
<dbReference type="PANTHER" id="PTHR43542:SF1">
    <property type="entry name" value="METHYLTRANSFERASE"/>
    <property type="match status" value="1"/>
</dbReference>
<dbReference type="PANTHER" id="PTHR43542">
    <property type="entry name" value="METHYLTRANSFERASE"/>
    <property type="match status" value="1"/>
</dbReference>
<dbReference type="GO" id="GO:0003676">
    <property type="term" value="F:nucleic acid binding"/>
    <property type="evidence" value="ECO:0007669"/>
    <property type="project" value="InterPro"/>
</dbReference>
<proteinExistence type="predicted"/>
<organism evidence="4 5">
    <name type="scientific">Exiguobacterium aurantiacum</name>
    <dbReference type="NCBI Taxonomy" id="33987"/>
    <lineage>
        <taxon>Bacteria</taxon>
        <taxon>Bacillati</taxon>
        <taxon>Bacillota</taxon>
        <taxon>Bacilli</taxon>
        <taxon>Bacillales</taxon>
        <taxon>Bacillales Family XII. Incertae Sedis</taxon>
        <taxon>Exiguobacterium</taxon>
    </lineage>
</organism>
<dbReference type="RefSeq" id="WP_029335476.1">
    <property type="nucleotide sequence ID" value="NZ_UGGP01000001.1"/>
</dbReference>
<dbReference type="Proteomes" id="UP000254060">
    <property type="component" value="Unassembled WGS sequence"/>
</dbReference>
<dbReference type="NCBIfam" id="TIGR00095">
    <property type="entry name" value="16S rRNA (guanine(966)-N(2))-methyltransferase RsmD"/>
    <property type="match status" value="1"/>
</dbReference>
<protein>
    <submittedName>
        <fullName evidence="4">Ribosomal RNA small subunit methyltransferase D</fullName>
        <ecNumber evidence="4">2.1.1.171</ecNumber>
    </submittedName>
</protein>
<dbReference type="InterPro" id="IPR029063">
    <property type="entry name" value="SAM-dependent_MTases_sf"/>
</dbReference>